<dbReference type="PROSITE" id="PS51383">
    <property type="entry name" value="YJEF_C_3"/>
    <property type="match status" value="1"/>
</dbReference>
<comment type="catalytic activity">
    <reaction evidence="13">
        <text>(6S)-NADPHX + ADP = AMP + phosphate + NADPH + H(+)</text>
        <dbReference type="Rhea" id="RHEA:32235"/>
        <dbReference type="ChEBI" id="CHEBI:15378"/>
        <dbReference type="ChEBI" id="CHEBI:43474"/>
        <dbReference type="ChEBI" id="CHEBI:57783"/>
        <dbReference type="ChEBI" id="CHEBI:64076"/>
        <dbReference type="ChEBI" id="CHEBI:456215"/>
        <dbReference type="ChEBI" id="CHEBI:456216"/>
        <dbReference type="EC" id="4.2.1.136"/>
    </reaction>
</comment>
<keyword evidence="7" id="KW-0521">NADP</keyword>
<evidence type="ECO:0000256" key="5">
    <source>
        <dbReference type="ARBA" id="ARBA00022741"/>
    </source>
</evidence>
<evidence type="ECO:0000256" key="4">
    <source>
        <dbReference type="ARBA" id="ARBA00013129"/>
    </source>
</evidence>
<dbReference type="PROSITE" id="PS51385">
    <property type="entry name" value="YJEF_N"/>
    <property type="match status" value="1"/>
</dbReference>
<evidence type="ECO:0000256" key="1">
    <source>
        <dbReference type="ARBA" id="ARBA00001958"/>
    </source>
</evidence>
<dbReference type="InterPro" id="IPR036652">
    <property type="entry name" value="YjeF_N_dom_sf"/>
</dbReference>
<dbReference type="Gene3D" id="3.40.1190.20">
    <property type="match status" value="1"/>
</dbReference>
<keyword evidence="9" id="KW-0456">Lyase</keyword>
<comment type="catalytic activity">
    <reaction evidence="12">
        <text>(6S)-NADHX + ADP = AMP + phosphate + NADH + H(+)</text>
        <dbReference type="Rhea" id="RHEA:32223"/>
        <dbReference type="ChEBI" id="CHEBI:15378"/>
        <dbReference type="ChEBI" id="CHEBI:43474"/>
        <dbReference type="ChEBI" id="CHEBI:57945"/>
        <dbReference type="ChEBI" id="CHEBI:64074"/>
        <dbReference type="ChEBI" id="CHEBI:456215"/>
        <dbReference type="ChEBI" id="CHEBI:456216"/>
        <dbReference type="EC" id="4.2.1.136"/>
    </reaction>
</comment>
<evidence type="ECO:0000313" key="16">
    <source>
        <dbReference type="EMBL" id="SVD68955.1"/>
    </source>
</evidence>
<evidence type="ECO:0000256" key="13">
    <source>
        <dbReference type="ARBA" id="ARBA00049209"/>
    </source>
</evidence>
<feature type="non-terminal residue" evidence="16">
    <location>
        <position position="1"/>
    </location>
</feature>
<dbReference type="InterPro" id="IPR000631">
    <property type="entry name" value="CARKD"/>
</dbReference>
<dbReference type="GO" id="GO:0052855">
    <property type="term" value="F:ADP-dependent NAD(P)H-hydrate dehydratase activity"/>
    <property type="evidence" value="ECO:0007669"/>
    <property type="project" value="UniProtKB-EC"/>
</dbReference>
<accession>A0A382XED1</accession>
<dbReference type="GO" id="GO:0005524">
    <property type="term" value="F:ATP binding"/>
    <property type="evidence" value="ECO:0007669"/>
    <property type="project" value="UniProtKB-KW"/>
</dbReference>
<gene>
    <name evidence="16" type="ORF">METZ01_LOCUS421809</name>
</gene>
<evidence type="ECO:0000259" key="14">
    <source>
        <dbReference type="PROSITE" id="PS51383"/>
    </source>
</evidence>
<dbReference type="Pfam" id="PF03853">
    <property type="entry name" value="YjeF_N"/>
    <property type="match status" value="1"/>
</dbReference>
<dbReference type="PANTHER" id="PTHR12592">
    <property type="entry name" value="ATP-DEPENDENT (S)-NAD(P)H-HYDRATE DEHYDRATASE FAMILY MEMBER"/>
    <property type="match status" value="1"/>
</dbReference>
<evidence type="ECO:0000256" key="6">
    <source>
        <dbReference type="ARBA" id="ARBA00022840"/>
    </source>
</evidence>
<reference evidence="16" key="1">
    <citation type="submission" date="2018-05" db="EMBL/GenBank/DDBJ databases">
        <authorList>
            <person name="Lanie J.A."/>
            <person name="Ng W.-L."/>
            <person name="Kazmierczak K.M."/>
            <person name="Andrzejewski T.M."/>
            <person name="Davidsen T.M."/>
            <person name="Wayne K.J."/>
            <person name="Tettelin H."/>
            <person name="Glass J.I."/>
            <person name="Rusch D."/>
            <person name="Podicherti R."/>
            <person name="Tsui H.-C.T."/>
            <person name="Winkler M.E."/>
        </authorList>
    </citation>
    <scope>NUCLEOTIDE SEQUENCE</scope>
</reference>
<evidence type="ECO:0000256" key="2">
    <source>
        <dbReference type="ARBA" id="ARBA00006001"/>
    </source>
</evidence>
<comment type="similarity">
    <text evidence="2">In the N-terminal section; belongs to the NnrE/AIBP family.</text>
</comment>
<dbReference type="InterPro" id="IPR029056">
    <property type="entry name" value="Ribokinase-like"/>
</dbReference>
<dbReference type="SUPFAM" id="SSF53613">
    <property type="entry name" value="Ribokinase-like"/>
    <property type="match status" value="1"/>
</dbReference>
<comment type="cofactor">
    <cofactor evidence="1">
        <name>K(+)</name>
        <dbReference type="ChEBI" id="CHEBI:29103"/>
    </cofactor>
</comment>
<proteinExistence type="inferred from homology"/>
<keyword evidence="8" id="KW-0520">NAD</keyword>
<evidence type="ECO:0000259" key="15">
    <source>
        <dbReference type="PROSITE" id="PS51385"/>
    </source>
</evidence>
<feature type="non-terminal residue" evidence="16">
    <location>
        <position position="271"/>
    </location>
</feature>
<keyword evidence="5" id="KW-0547">Nucleotide-binding</keyword>
<evidence type="ECO:0000256" key="11">
    <source>
        <dbReference type="ARBA" id="ARBA00032624"/>
    </source>
</evidence>
<dbReference type="GO" id="GO:0110051">
    <property type="term" value="P:metabolite repair"/>
    <property type="evidence" value="ECO:0007669"/>
    <property type="project" value="TreeGrafter"/>
</dbReference>
<dbReference type="Gene3D" id="3.40.50.10260">
    <property type="entry name" value="YjeF N-terminal domain"/>
    <property type="match status" value="1"/>
</dbReference>
<dbReference type="AlphaFoldDB" id="A0A382XED1"/>
<keyword evidence="6" id="KW-0067">ATP-binding</keyword>
<sequence>VVSGVKCLVLIGPGNNGSDGLVAAGHLIRDGAEVYAAILGSRPVPDPRMLNAIDAGVTTIKVEQYSDLIEIVQNAPLIIDAVFGTGVNRIIQGNLAKYLKLVSDFAPPERKIIAADIPSGVDADTGQIDPSTLYADHTVAFGYPKIGNVIYPGSVATGELTVADIGIAHGLDKNIKTYLMEPDFVRNVLPRRQLDSNKGTFGKVMIVGGSENFVGAVGLAAYSSLKSGAGLATVAAPSNITLGVASIVPEATLINLPIGESGTIDGWPAAR</sequence>
<evidence type="ECO:0000256" key="9">
    <source>
        <dbReference type="ARBA" id="ARBA00023239"/>
    </source>
</evidence>
<dbReference type="EC" id="4.2.1.136" evidence="4"/>
<evidence type="ECO:0000256" key="10">
    <source>
        <dbReference type="ARBA" id="ARBA00025153"/>
    </source>
</evidence>
<dbReference type="PANTHER" id="PTHR12592:SF0">
    <property type="entry name" value="ATP-DEPENDENT (S)-NAD(P)H-HYDRATE DEHYDRATASE"/>
    <property type="match status" value="1"/>
</dbReference>
<feature type="domain" description="YjeF C-terminal" evidence="14">
    <location>
        <begin position="181"/>
        <end position="271"/>
    </location>
</feature>
<evidence type="ECO:0000256" key="8">
    <source>
        <dbReference type="ARBA" id="ARBA00023027"/>
    </source>
</evidence>
<dbReference type="SUPFAM" id="SSF64153">
    <property type="entry name" value="YjeF N-terminal domain-like"/>
    <property type="match status" value="1"/>
</dbReference>
<evidence type="ECO:0000256" key="3">
    <source>
        <dbReference type="ARBA" id="ARBA00009524"/>
    </source>
</evidence>
<dbReference type="InterPro" id="IPR004443">
    <property type="entry name" value="YjeF_N_dom"/>
</dbReference>
<evidence type="ECO:0000256" key="7">
    <source>
        <dbReference type="ARBA" id="ARBA00022857"/>
    </source>
</evidence>
<dbReference type="GO" id="GO:0052856">
    <property type="term" value="F:NAD(P)HX epimerase activity"/>
    <property type="evidence" value="ECO:0007669"/>
    <property type="project" value="TreeGrafter"/>
</dbReference>
<organism evidence="16">
    <name type="scientific">marine metagenome</name>
    <dbReference type="NCBI Taxonomy" id="408172"/>
    <lineage>
        <taxon>unclassified sequences</taxon>
        <taxon>metagenomes</taxon>
        <taxon>ecological metagenomes</taxon>
    </lineage>
</organism>
<comment type="similarity">
    <text evidence="3">In the C-terminal section; belongs to the NnrD/CARKD family.</text>
</comment>
<feature type="domain" description="YjeF N-terminal" evidence="15">
    <location>
        <begin position="1"/>
        <end position="173"/>
    </location>
</feature>
<dbReference type="NCBIfam" id="TIGR00197">
    <property type="entry name" value="yjeF_nterm"/>
    <property type="match status" value="1"/>
</dbReference>
<name>A0A382XED1_9ZZZZ</name>
<protein>
    <recommendedName>
        <fullName evidence="4">ADP-dependent NAD(P)H-hydrate dehydratase</fullName>
        <ecNumber evidence="4">4.2.1.136</ecNumber>
    </recommendedName>
    <alternativeName>
        <fullName evidence="11">Nicotinamide nucleotide repair protein</fullName>
    </alternativeName>
</protein>
<comment type="function">
    <text evidence="10">Bifunctional enzyme that catalyzes the epimerization of the S- and R-forms of NAD(P)HX and the dehydration of the S-form of NAD(P)HX at the expense of ADP, which is converted to AMP. This allows the repair of both epimers of NAD(P)HX, a damaged form of NAD(P)H that is a result of enzymatic or heat-dependent hydration.</text>
</comment>
<evidence type="ECO:0000256" key="12">
    <source>
        <dbReference type="ARBA" id="ARBA00048238"/>
    </source>
</evidence>
<dbReference type="EMBL" id="UINC01166804">
    <property type="protein sequence ID" value="SVD68955.1"/>
    <property type="molecule type" value="Genomic_DNA"/>
</dbReference>